<keyword evidence="1" id="KW-0472">Membrane</keyword>
<keyword evidence="1" id="KW-1133">Transmembrane helix</keyword>
<evidence type="ECO:0000256" key="1">
    <source>
        <dbReference type="SAM" id="Phobius"/>
    </source>
</evidence>
<feature type="transmembrane region" description="Helical" evidence="1">
    <location>
        <begin position="120"/>
        <end position="139"/>
    </location>
</feature>
<accession>A0ABY5S7B4</accession>
<gene>
    <name evidence="2" type="ORF">L1F29_28890</name>
</gene>
<protein>
    <submittedName>
        <fullName evidence="2">Uncharacterized protein</fullName>
    </submittedName>
</protein>
<dbReference type="RefSeq" id="WP_258385482.1">
    <property type="nucleotide sequence ID" value="NZ_CP091430.1"/>
</dbReference>
<feature type="transmembrane region" description="Helical" evidence="1">
    <location>
        <begin position="73"/>
        <end position="97"/>
    </location>
</feature>
<feature type="transmembrane region" description="Helical" evidence="1">
    <location>
        <begin position="7"/>
        <end position="30"/>
    </location>
</feature>
<reference evidence="2" key="1">
    <citation type="submission" date="2022-01" db="EMBL/GenBank/DDBJ databases">
        <title>Paenibacillus spongiae sp. nov., isolated from marine sponge.</title>
        <authorList>
            <person name="Li Z."/>
            <person name="Zhang M."/>
        </authorList>
    </citation>
    <scope>NUCLEOTIDE SEQUENCE</scope>
    <source>
        <strain evidence="2">PHS-Z3</strain>
    </source>
</reference>
<evidence type="ECO:0000313" key="2">
    <source>
        <dbReference type="EMBL" id="UVI29393.1"/>
    </source>
</evidence>
<dbReference type="EMBL" id="CP091430">
    <property type="protein sequence ID" value="UVI29393.1"/>
    <property type="molecule type" value="Genomic_DNA"/>
</dbReference>
<keyword evidence="1" id="KW-0812">Transmembrane</keyword>
<sequence>MNNKYSRLILLLVVSTMVLLAVYYCNLLLARNLDNPSLKRPVLFVEYLIVFLFGSAIRMTLNDSFRARSGFAIGNPIYGLAAIILFIANYLTSLYYAELMVRFGVDNYFLNALLDDDNKILINLLAGYLLAASSIIQVGQSKK</sequence>
<organism evidence="2 3">
    <name type="scientific">Paenibacillus spongiae</name>
    <dbReference type="NCBI Taxonomy" id="2909671"/>
    <lineage>
        <taxon>Bacteria</taxon>
        <taxon>Bacillati</taxon>
        <taxon>Bacillota</taxon>
        <taxon>Bacilli</taxon>
        <taxon>Bacillales</taxon>
        <taxon>Paenibacillaceae</taxon>
        <taxon>Paenibacillus</taxon>
    </lineage>
</organism>
<keyword evidence="3" id="KW-1185">Reference proteome</keyword>
<name>A0ABY5S7B4_9BACL</name>
<evidence type="ECO:0000313" key="3">
    <source>
        <dbReference type="Proteomes" id="UP001057877"/>
    </source>
</evidence>
<feature type="transmembrane region" description="Helical" evidence="1">
    <location>
        <begin position="42"/>
        <end position="61"/>
    </location>
</feature>
<dbReference type="Proteomes" id="UP001057877">
    <property type="component" value="Chromosome"/>
</dbReference>
<proteinExistence type="predicted"/>